<evidence type="ECO:0000256" key="4">
    <source>
        <dbReference type="ARBA" id="ARBA00023306"/>
    </source>
</evidence>
<dbReference type="HAMAP" id="MF_02033">
    <property type="entry name" value="FtsA"/>
    <property type="match status" value="1"/>
</dbReference>
<dbReference type="PANTHER" id="PTHR32432">
    <property type="entry name" value="CELL DIVISION PROTEIN FTSA-RELATED"/>
    <property type="match status" value="1"/>
</dbReference>
<gene>
    <name evidence="5 8" type="primary">ftsA</name>
    <name evidence="8" type="ORF">CJD38_14435</name>
</gene>
<keyword evidence="3 5" id="KW-0472">Membrane</keyword>
<evidence type="ECO:0000256" key="1">
    <source>
        <dbReference type="ARBA" id="ARBA00022475"/>
    </source>
</evidence>
<reference evidence="8 9" key="1">
    <citation type="submission" date="2018-04" db="EMBL/GenBank/DDBJ databases">
        <title>Novel species isolated from glacier.</title>
        <authorList>
            <person name="Liu Q."/>
            <person name="Xin Y.-H."/>
        </authorList>
    </citation>
    <scope>NUCLEOTIDE SEQUENCE [LARGE SCALE GENOMIC DNA]</scope>
    <source>
        <strain evidence="8 9">GT1R17</strain>
    </source>
</reference>
<dbReference type="OrthoDB" id="9810567at2"/>
<dbReference type="Gene3D" id="3.30.1490.110">
    <property type="match status" value="1"/>
</dbReference>
<keyword evidence="9" id="KW-1185">Reference proteome</keyword>
<comment type="function">
    <text evidence="5 6">Cell division protein that is involved in the assembly of the Z ring. May serve as a membrane anchor for the Z ring.</text>
</comment>
<evidence type="ECO:0000313" key="9">
    <source>
        <dbReference type="Proteomes" id="UP000244248"/>
    </source>
</evidence>
<comment type="caution">
    <text evidence="8">The sequence shown here is derived from an EMBL/GenBank/DDBJ whole genome shotgun (WGS) entry which is preliminary data.</text>
</comment>
<dbReference type="PANTHER" id="PTHR32432:SF4">
    <property type="entry name" value="CELL DIVISION PROTEIN FTSA"/>
    <property type="match status" value="1"/>
</dbReference>
<comment type="subunit">
    <text evidence="5">Self-interacts. Interacts with FtsZ.</text>
</comment>
<keyword evidence="4 5" id="KW-0131">Cell cycle</keyword>
<dbReference type="Gene3D" id="3.30.420.40">
    <property type="match status" value="2"/>
</dbReference>
<dbReference type="CDD" id="cd24048">
    <property type="entry name" value="ASKHA_NBD_FtsA"/>
    <property type="match status" value="1"/>
</dbReference>
<protein>
    <recommendedName>
        <fullName evidence="5 6">Cell division protein FtsA</fullName>
    </recommendedName>
</protein>
<feature type="domain" description="SHS2" evidence="7">
    <location>
        <begin position="10"/>
        <end position="196"/>
    </location>
</feature>
<evidence type="ECO:0000259" key="7">
    <source>
        <dbReference type="SMART" id="SM00842"/>
    </source>
</evidence>
<evidence type="ECO:0000313" key="8">
    <source>
        <dbReference type="EMBL" id="PTU30687.1"/>
    </source>
</evidence>
<dbReference type="FunFam" id="3.30.1490.110:FF:000001">
    <property type="entry name" value="Cell division protein FtsA"/>
    <property type="match status" value="1"/>
</dbReference>
<keyword evidence="2 5" id="KW-0132">Cell division</keyword>
<name>A0A2T5MDR2_9GAMM</name>
<evidence type="ECO:0000256" key="2">
    <source>
        <dbReference type="ARBA" id="ARBA00022618"/>
    </source>
</evidence>
<dbReference type="GO" id="GO:0032153">
    <property type="term" value="C:cell division site"/>
    <property type="evidence" value="ECO:0007669"/>
    <property type="project" value="UniProtKB-UniRule"/>
</dbReference>
<dbReference type="Pfam" id="PF14450">
    <property type="entry name" value="FtsA"/>
    <property type="match status" value="2"/>
</dbReference>
<accession>A0A2T5MDR2</accession>
<dbReference type="AlphaFoldDB" id="A0A2T5MDR2"/>
<dbReference type="SMART" id="SM00842">
    <property type="entry name" value="FtsA"/>
    <property type="match status" value="1"/>
</dbReference>
<sequence>MSKREVRNLLVGLDIGTSKVVCVVGEILPDGRIEVVGEGSAPSRGLKKGVVVNIDATVQSIRRAVENAEQMAGCRAQSVYVGVSGSHIKSFNSTGVVPVRNREVNERDVESVIDAARAIAIPADQKILHVVPQEFVVDGQDGIHEPVGMSGVRLEAHVHMVTGSLSAAQNIQKCVESCGLRVDKLILQHLASSHAVLMPDERDLGVCMVDIGGGTSDIAIFKGGSVRHTAVLPIAGDQVTNDISVAFRTPVPYAEEIKIQFGCALPEFAASDEMIEVKSVGEMPSRTLSRHTLAEVIKPRYDELFRFIRKELHRSDFYDVIASGIVLTGGSAQMPGVRELAEAVFELPVRIGVPQNIEGLKDVVRNPVYSTAVGLLLYGIQDQPKLVSRGGDSGGPGYLLNRVSSWFKGNF</sequence>
<organism evidence="8 9">
    <name type="scientific">Stenotrophobium rhamnosiphilum</name>
    <dbReference type="NCBI Taxonomy" id="2029166"/>
    <lineage>
        <taxon>Bacteria</taxon>
        <taxon>Pseudomonadati</taxon>
        <taxon>Pseudomonadota</taxon>
        <taxon>Gammaproteobacteria</taxon>
        <taxon>Nevskiales</taxon>
        <taxon>Nevskiaceae</taxon>
        <taxon>Stenotrophobium</taxon>
    </lineage>
</organism>
<comment type="similarity">
    <text evidence="5 6">Belongs to the FtsA/MreB family.</text>
</comment>
<dbReference type="Proteomes" id="UP000244248">
    <property type="component" value="Unassembled WGS sequence"/>
</dbReference>
<evidence type="ECO:0000256" key="3">
    <source>
        <dbReference type="ARBA" id="ARBA00023136"/>
    </source>
</evidence>
<proteinExistence type="inferred from homology"/>
<evidence type="ECO:0000256" key="6">
    <source>
        <dbReference type="PIRNR" id="PIRNR003101"/>
    </source>
</evidence>
<dbReference type="InterPro" id="IPR020823">
    <property type="entry name" value="Cell_div_FtsA"/>
</dbReference>
<dbReference type="EMBL" id="QANS01000005">
    <property type="protein sequence ID" value="PTU30687.1"/>
    <property type="molecule type" value="Genomic_DNA"/>
</dbReference>
<dbReference type="SUPFAM" id="SSF53067">
    <property type="entry name" value="Actin-like ATPase domain"/>
    <property type="match status" value="2"/>
</dbReference>
<dbReference type="InterPro" id="IPR050696">
    <property type="entry name" value="FtsA/MreB"/>
</dbReference>
<dbReference type="NCBIfam" id="TIGR01174">
    <property type="entry name" value="ftsA"/>
    <property type="match status" value="1"/>
</dbReference>
<dbReference type="RefSeq" id="WP_107941060.1">
    <property type="nucleotide sequence ID" value="NZ_QANS01000005.1"/>
</dbReference>
<dbReference type="GO" id="GO:0009898">
    <property type="term" value="C:cytoplasmic side of plasma membrane"/>
    <property type="evidence" value="ECO:0007669"/>
    <property type="project" value="UniProtKB-UniRule"/>
</dbReference>
<dbReference type="InterPro" id="IPR043129">
    <property type="entry name" value="ATPase_NBD"/>
</dbReference>
<dbReference type="NCBIfam" id="NF007009">
    <property type="entry name" value="PRK09472.1"/>
    <property type="match status" value="1"/>
</dbReference>
<dbReference type="Pfam" id="PF02491">
    <property type="entry name" value="SHS2_FTSA"/>
    <property type="match status" value="1"/>
</dbReference>
<keyword evidence="1 5" id="KW-1003">Cell membrane</keyword>
<evidence type="ECO:0000256" key="5">
    <source>
        <dbReference type="HAMAP-Rule" id="MF_02033"/>
    </source>
</evidence>
<comment type="subcellular location">
    <subcellularLocation>
        <location evidence="5">Cell membrane</location>
        <topology evidence="5">Peripheral membrane protein</topology>
        <orientation evidence="5">Cytoplasmic side</orientation>
    </subcellularLocation>
    <text evidence="5">Localizes to the Z ring in an FtsZ-dependent manner. Targeted to the membrane through a conserved C-terminal amphipathic helix.</text>
</comment>
<dbReference type="InterPro" id="IPR003494">
    <property type="entry name" value="SHS2_FtsA"/>
</dbReference>
<dbReference type="GO" id="GO:0043093">
    <property type="term" value="P:FtsZ-dependent cytokinesis"/>
    <property type="evidence" value="ECO:0007669"/>
    <property type="project" value="UniProtKB-UniRule"/>
</dbReference>
<dbReference type="PIRSF" id="PIRSF003101">
    <property type="entry name" value="FtsA"/>
    <property type="match status" value="1"/>
</dbReference>